<feature type="transmembrane region" description="Helical" evidence="6">
    <location>
        <begin position="224"/>
        <end position="245"/>
    </location>
</feature>
<feature type="transmembrane region" description="Helical" evidence="6">
    <location>
        <begin position="47"/>
        <end position="67"/>
    </location>
</feature>
<comment type="similarity">
    <text evidence="2">Belongs to the UPF0014 family.</text>
</comment>
<feature type="transmembrane region" description="Helical" evidence="6">
    <location>
        <begin position="15"/>
        <end position="35"/>
    </location>
</feature>
<evidence type="ECO:0000313" key="8">
    <source>
        <dbReference type="Proteomes" id="UP000239322"/>
    </source>
</evidence>
<comment type="subcellular location">
    <subcellularLocation>
        <location evidence="1">Membrane</location>
        <topology evidence="1">Multi-pass membrane protein</topology>
    </subcellularLocation>
</comment>
<dbReference type="EMBL" id="PVLV01000443">
    <property type="protein sequence ID" value="PRH76713.1"/>
    <property type="molecule type" value="Genomic_DNA"/>
</dbReference>
<proteinExistence type="inferred from homology"/>
<protein>
    <submittedName>
        <fullName evidence="7">ABC transporter permease</fullName>
    </submittedName>
</protein>
<evidence type="ECO:0000256" key="2">
    <source>
        <dbReference type="ARBA" id="ARBA00005268"/>
    </source>
</evidence>
<dbReference type="PANTHER" id="PTHR30028">
    <property type="entry name" value="UPF0014 INNER MEMBRANE PROTEIN YBBM-RELATED"/>
    <property type="match status" value="1"/>
</dbReference>
<comment type="caution">
    <text evidence="7">The sequence shown here is derived from an EMBL/GenBank/DDBJ whole genome shotgun (WGS) entry which is preliminary data.</text>
</comment>
<keyword evidence="5 6" id="KW-0472">Membrane</keyword>
<evidence type="ECO:0000256" key="4">
    <source>
        <dbReference type="ARBA" id="ARBA00022989"/>
    </source>
</evidence>
<evidence type="ECO:0000256" key="6">
    <source>
        <dbReference type="SAM" id="Phobius"/>
    </source>
</evidence>
<accession>A0A2S9PQP7</accession>
<dbReference type="OrthoDB" id="3212530at2"/>
<reference evidence="7 8" key="1">
    <citation type="submission" date="2018-03" db="EMBL/GenBank/DDBJ databases">
        <title>Novel Streptomyces sp. from soil.</title>
        <authorList>
            <person name="Tan G.Y.A."/>
            <person name="Lee Z.Y."/>
        </authorList>
    </citation>
    <scope>NUCLEOTIDE SEQUENCE [LARGE SCALE GENOMIC DNA]</scope>
    <source>
        <strain evidence="7 8">ST5x</strain>
    </source>
</reference>
<evidence type="ECO:0000256" key="1">
    <source>
        <dbReference type="ARBA" id="ARBA00004141"/>
    </source>
</evidence>
<keyword evidence="8" id="KW-1185">Reference proteome</keyword>
<feature type="transmembrane region" description="Helical" evidence="6">
    <location>
        <begin position="103"/>
        <end position="124"/>
    </location>
</feature>
<feature type="transmembrane region" description="Helical" evidence="6">
    <location>
        <begin position="73"/>
        <end position="91"/>
    </location>
</feature>
<sequence>MPLASDALLPVTPTLGWVLALLLAAAVAIVALAGLSPDARTRRAPQVLRAGLRAAAQLAAVSLAIGWVVRSGWALPLFLLLMYGVAVRTAGRRITAGPAWPWAALPLAAGVVPVVLLLLLTGLVPYRGITLIPVAGILVGGALTATVLAGRRGLAELGQRHGEVEAGLALGLAEREARMEIARPAASDALLPGLDQTRTVGLVTLPGAFVGMLLGGASPLQAGAVQLFVLVALLAVQSAAVAVTLELVARGRLADAPAG</sequence>
<evidence type="ECO:0000313" key="7">
    <source>
        <dbReference type="EMBL" id="PRH76713.1"/>
    </source>
</evidence>
<gene>
    <name evidence="7" type="ORF">C6N75_24125</name>
</gene>
<dbReference type="Pfam" id="PF03649">
    <property type="entry name" value="UPF0014"/>
    <property type="match status" value="1"/>
</dbReference>
<organism evidence="7 8">
    <name type="scientific">Streptomyces solincola</name>
    <dbReference type="NCBI Taxonomy" id="2100817"/>
    <lineage>
        <taxon>Bacteria</taxon>
        <taxon>Bacillati</taxon>
        <taxon>Actinomycetota</taxon>
        <taxon>Actinomycetes</taxon>
        <taxon>Kitasatosporales</taxon>
        <taxon>Streptomycetaceae</taxon>
        <taxon>Streptomyces</taxon>
    </lineage>
</organism>
<dbReference type="RefSeq" id="WP_105871008.1">
    <property type="nucleotide sequence ID" value="NZ_PVLV01000443.1"/>
</dbReference>
<evidence type="ECO:0000256" key="5">
    <source>
        <dbReference type="ARBA" id="ARBA00023136"/>
    </source>
</evidence>
<dbReference type="GO" id="GO:0005886">
    <property type="term" value="C:plasma membrane"/>
    <property type="evidence" value="ECO:0007669"/>
    <property type="project" value="TreeGrafter"/>
</dbReference>
<evidence type="ECO:0000256" key="3">
    <source>
        <dbReference type="ARBA" id="ARBA00022692"/>
    </source>
</evidence>
<dbReference type="Proteomes" id="UP000239322">
    <property type="component" value="Unassembled WGS sequence"/>
</dbReference>
<dbReference type="InterPro" id="IPR005226">
    <property type="entry name" value="UPF0014_fam"/>
</dbReference>
<name>A0A2S9PQP7_9ACTN</name>
<keyword evidence="4 6" id="KW-1133">Transmembrane helix</keyword>
<keyword evidence="3 6" id="KW-0812">Transmembrane</keyword>
<dbReference type="PANTHER" id="PTHR30028:SF0">
    <property type="entry name" value="PROTEIN ALUMINUM SENSITIVE 3"/>
    <property type="match status" value="1"/>
</dbReference>
<feature type="transmembrane region" description="Helical" evidence="6">
    <location>
        <begin position="130"/>
        <end position="150"/>
    </location>
</feature>
<feature type="transmembrane region" description="Helical" evidence="6">
    <location>
        <begin position="200"/>
        <end position="218"/>
    </location>
</feature>
<dbReference type="AlphaFoldDB" id="A0A2S9PQP7"/>